<keyword evidence="3" id="KW-0217">Developmental protein</keyword>
<evidence type="ECO:0000256" key="3">
    <source>
        <dbReference type="ARBA" id="ARBA00022473"/>
    </source>
</evidence>
<dbReference type="SMART" id="SM00248">
    <property type="entry name" value="ANK"/>
    <property type="match status" value="7"/>
</dbReference>
<dbReference type="InterPro" id="IPR000742">
    <property type="entry name" value="EGF"/>
</dbReference>
<keyword evidence="15 21" id="KW-1015">Disulfide bond</keyword>
<feature type="disulfide bond" evidence="21">
    <location>
        <begin position="369"/>
        <end position="378"/>
    </location>
</feature>
<dbReference type="InterPro" id="IPR002110">
    <property type="entry name" value="Ankyrin_rpt"/>
</dbReference>
<dbReference type="GO" id="GO:0007219">
    <property type="term" value="P:Notch signaling pathway"/>
    <property type="evidence" value="ECO:0007669"/>
    <property type="project" value="UniProtKB-KW"/>
</dbReference>
<dbReference type="InterPro" id="IPR013111">
    <property type="entry name" value="EGF_extracell"/>
</dbReference>
<evidence type="ECO:0000256" key="16">
    <source>
        <dbReference type="ARBA" id="ARBA00023159"/>
    </source>
</evidence>
<feature type="compositionally biased region" description="Low complexity" evidence="22">
    <location>
        <begin position="1022"/>
        <end position="1031"/>
    </location>
</feature>
<keyword evidence="12" id="KW-0805">Transcription regulation</keyword>
<feature type="region of interest" description="Disordered" evidence="22">
    <location>
        <begin position="1127"/>
        <end position="1150"/>
    </location>
</feature>
<evidence type="ECO:0000256" key="22">
    <source>
        <dbReference type="SAM" id="MobiDB-lite"/>
    </source>
</evidence>
<comment type="subcellular location">
    <subcellularLocation>
        <location evidence="2">Cell membrane</location>
        <topology evidence="2">Single-pass type I membrane protein</topology>
    </subcellularLocation>
    <subcellularLocation>
        <location evidence="1">Nucleus</location>
    </subcellularLocation>
</comment>
<dbReference type="PROSITE" id="PS50297">
    <property type="entry name" value="ANK_REP_REGION"/>
    <property type="match status" value="2"/>
</dbReference>
<evidence type="ECO:0000256" key="13">
    <source>
        <dbReference type="ARBA" id="ARBA00023043"/>
    </source>
</evidence>
<keyword evidence="9" id="KW-0221">Differentiation</keyword>
<keyword evidence="6 23" id="KW-0812">Transmembrane</keyword>
<dbReference type="AlphaFoldDB" id="A0A2A6C7G2"/>
<dbReference type="Pfam" id="PF00008">
    <property type="entry name" value="EGF"/>
    <property type="match status" value="2"/>
</dbReference>
<evidence type="ECO:0000256" key="12">
    <source>
        <dbReference type="ARBA" id="ARBA00023015"/>
    </source>
</evidence>
<dbReference type="SUPFAM" id="SSF90193">
    <property type="entry name" value="Notch domain"/>
    <property type="match status" value="2"/>
</dbReference>
<keyword evidence="17" id="KW-0804">Transcription</keyword>
<dbReference type="PRINTS" id="PR01983">
    <property type="entry name" value="NOTCH"/>
</dbReference>
<feature type="disulfide bond" evidence="21">
    <location>
        <begin position="148"/>
        <end position="157"/>
    </location>
</feature>
<evidence type="ECO:0000256" key="5">
    <source>
        <dbReference type="ARBA" id="ARBA00022536"/>
    </source>
</evidence>
<dbReference type="Pfam" id="PF07645">
    <property type="entry name" value="EGF_CA"/>
    <property type="match status" value="1"/>
</dbReference>
<dbReference type="GO" id="GO:0045197">
    <property type="term" value="P:establishment or maintenance of epithelial cell apical/basal polarity"/>
    <property type="evidence" value="ECO:0000318"/>
    <property type="project" value="GO_Central"/>
</dbReference>
<dbReference type="PROSITE" id="PS00010">
    <property type="entry name" value="ASX_HYDROXYL"/>
    <property type="match status" value="4"/>
</dbReference>
<evidence type="ECO:0000256" key="21">
    <source>
        <dbReference type="PROSITE-ProRule" id="PRU00076"/>
    </source>
</evidence>
<dbReference type="GO" id="GO:0030154">
    <property type="term" value="P:cell differentiation"/>
    <property type="evidence" value="ECO:0007669"/>
    <property type="project" value="UniProtKB-KW"/>
</dbReference>
<dbReference type="PROSITE" id="PS01187">
    <property type="entry name" value="EGF_CA"/>
    <property type="match status" value="2"/>
</dbReference>
<keyword evidence="8" id="KW-0677">Repeat</keyword>
<dbReference type="GO" id="GO:0005886">
    <property type="term" value="C:plasma membrane"/>
    <property type="evidence" value="ECO:0000318"/>
    <property type="project" value="GO_Central"/>
</dbReference>
<evidence type="ECO:0000256" key="17">
    <source>
        <dbReference type="ARBA" id="ARBA00023163"/>
    </source>
</evidence>
<dbReference type="SMART" id="SM00179">
    <property type="entry name" value="EGF_CA"/>
    <property type="match status" value="4"/>
</dbReference>
<feature type="repeat" description="ANK" evidence="20">
    <location>
        <begin position="778"/>
        <end position="810"/>
    </location>
</feature>
<dbReference type="CDD" id="cd00054">
    <property type="entry name" value="EGF_CA"/>
    <property type="match status" value="4"/>
</dbReference>
<keyword evidence="14 23" id="KW-0472">Membrane</keyword>
<protein>
    <submittedName>
        <fullName evidence="25">Glp-1</fullName>
    </submittedName>
</protein>
<accession>A0A2A6C7G2</accession>
<proteinExistence type="predicted"/>
<feature type="disulfide bond" evidence="21">
    <location>
        <begin position="109"/>
        <end position="118"/>
    </location>
</feature>
<dbReference type="PROSITE" id="PS50088">
    <property type="entry name" value="ANK_REPEAT"/>
    <property type="match status" value="3"/>
</dbReference>
<evidence type="ECO:0000256" key="18">
    <source>
        <dbReference type="ARBA" id="ARBA00023180"/>
    </source>
</evidence>
<keyword evidence="11 23" id="KW-1133">Transmembrane helix</keyword>
<dbReference type="InterPro" id="IPR000800">
    <property type="entry name" value="Notch_dom"/>
</dbReference>
<dbReference type="Pfam" id="PF12661">
    <property type="entry name" value="hEGF"/>
    <property type="match status" value="1"/>
</dbReference>
<dbReference type="InterPro" id="IPR000152">
    <property type="entry name" value="EGF-type_Asp/Asn_hydroxyl_site"/>
</dbReference>
<keyword evidence="4" id="KW-1003">Cell membrane</keyword>
<evidence type="ECO:0000256" key="9">
    <source>
        <dbReference type="ARBA" id="ARBA00022782"/>
    </source>
</evidence>
<evidence type="ECO:0000256" key="23">
    <source>
        <dbReference type="SAM" id="Phobius"/>
    </source>
</evidence>
<dbReference type="InterPro" id="IPR036770">
    <property type="entry name" value="Ankyrin_rpt-contain_sf"/>
</dbReference>
<keyword evidence="13 20" id="KW-0040">ANK repeat</keyword>
<dbReference type="SUPFAM" id="SSF57196">
    <property type="entry name" value="EGF/Laminin"/>
    <property type="match status" value="5"/>
</dbReference>
<dbReference type="Gene3D" id="3.30.70.3310">
    <property type="match status" value="1"/>
</dbReference>
<keyword evidence="26" id="KW-1185">Reference proteome</keyword>
<feature type="chain" id="PRO_5043354924" evidence="24">
    <location>
        <begin position="16"/>
        <end position="1150"/>
    </location>
</feature>
<dbReference type="Gene3D" id="1.25.40.20">
    <property type="entry name" value="Ankyrin repeat-containing domain"/>
    <property type="match status" value="1"/>
</dbReference>
<name>A0A2A6C7G2_PRIPA</name>
<feature type="repeat" description="ANK" evidence="20">
    <location>
        <begin position="891"/>
        <end position="925"/>
    </location>
</feature>
<evidence type="ECO:0000256" key="11">
    <source>
        <dbReference type="ARBA" id="ARBA00022989"/>
    </source>
</evidence>
<dbReference type="GO" id="GO:0005509">
    <property type="term" value="F:calcium ion binding"/>
    <property type="evidence" value="ECO:0007669"/>
    <property type="project" value="InterPro"/>
</dbReference>
<dbReference type="InterPro" id="IPR001881">
    <property type="entry name" value="EGF-like_Ca-bd_dom"/>
</dbReference>
<dbReference type="SMART" id="SM01339">
    <property type="entry name" value="NODP"/>
    <property type="match status" value="1"/>
</dbReference>
<evidence type="ECO:0000256" key="8">
    <source>
        <dbReference type="ARBA" id="ARBA00022737"/>
    </source>
</evidence>
<dbReference type="SMART" id="SM00004">
    <property type="entry name" value="NL"/>
    <property type="match status" value="2"/>
</dbReference>
<dbReference type="PROSITE" id="PS00022">
    <property type="entry name" value="EGF_1"/>
    <property type="match status" value="7"/>
</dbReference>
<feature type="transmembrane region" description="Helical" evidence="23">
    <location>
        <begin position="622"/>
        <end position="645"/>
    </location>
</feature>
<keyword evidence="18" id="KW-0325">Glycoprotein</keyword>
<evidence type="ECO:0000256" key="24">
    <source>
        <dbReference type="SAM" id="SignalP"/>
    </source>
</evidence>
<dbReference type="FunFam" id="2.10.25.10:FF:000472">
    <property type="entry name" value="Uncharacterized protein, isoform A"/>
    <property type="match status" value="1"/>
</dbReference>
<evidence type="ECO:0000256" key="19">
    <source>
        <dbReference type="ARBA" id="ARBA00023242"/>
    </source>
</evidence>
<evidence type="ECO:0000256" key="7">
    <source>
        <dbReference type="ARBA" id="ARBA00022729"/>
    </source>
</evidence>
<dbReference type="EnsemblMetazoa" id="PPA07337.1">
    <property type="protein sequence ID" value="PPA07337.1"/>
    <property type="gene ID" value="WBGene00096891"/>
</dbReference>
<reference evidence="25" key="2">
    <citation type="submission" date="2022-06" db="UniProtKB">
        <authorList>
            <consortium name="EnsemblMetazoa"/>
        </authorList>
    </citation>
    <scope>IDENTIFICATION</scope>
    <source>
        <strain evidence="25">PS312</strain>
    </source>
</reference>
<dbReference type="InterPro" id="IPR049883">
    <property type="entry name" value="NOTCH1_EGF-like"/>
</dbReference>
<evidence type="ECO:0000313" key="25">
    <source>
        <dbReference type="EnsemblMetazoa" id="PPA07337.1"/>
    </source>
</evidence>
<dbReference type="FunFam" id="2.10.25.10:FF:000125">
    <property type="entry name" value="Neurogenic locus notch protein-like"/>
    <property type="match status" value="1"/>
</dbReference>
<dbReference type="InterPro" id="IPR018097">
    <property type="entry name" value="EGF_Ca-bd_CS"/>
</dbReference>
<dbReference type="PROSITE" id="PS01186">
    <property type="entry name" value="EGF_2"/>
    <property type="match status" value="5"/>
</dbReference>
<feature type="disulfide bond" evidence="21">
    <location>
        <begin position="224"/>
        <end position="233"/>
    </location>
</feature>
<feature type="disulfide bond" evidence="21">
    <location>
        <begin position="186"/>
        <end position="195"/>
    </location>
</feature>
<dbReference type="Pfam" id="PF06816">
    <property type="entry name" value="NOD"/>
    <property type="match status" value="1"/>
</dbReference>
<evidence type="ECO:0000256" key="14">
    <source>
        <dbReference type="ARBA" id="ARBA00023136"/>
    </source>
</evidence>
<dbReference type="InterPro" id="IPR013032">
    <property type="entry name" value="EGF-like_CS"/>
</dbReference>
<keyword evidence="5 21" id="KW-0245">EGF-like domain</keyword>
<dbReference type="PANTHER" id="PTHR12916:SF4">
    <property type="entry name" value="UNINFLATABLE, ISOFORM C"/>
    <property type="match status" value="1"/>
</dbReference>
<dbReference type="Pfam" id="PF07974">
    <property type="entry name" value="EGF_2"/>
    <property type="match status" value="1"/>
</dbReference>
<dbReference type="Gene3D" id="2.10.25.10">
    <property type="entry name" value="Laminin"/>
    <property type="match status" value="7"/>
</dbReference>
<dbReference type="PANTHER" id="PTHR12916">
    <property type="entry name" value="CYTOCHROME C OXIDASE POLYPEPTIDE VIC-2"/>
    <property type="match status" value="1"/>
</dbReference>
<accession>A0A8R1Y8X0</accession>
<gene>
    <name evidence="25" type="primary">WBGene00096891</name>
</gene>
<evidence type="ECO:0000256" key="4">
    <source>
        <dbReference type="ARBA" id="ARBA00022475"/>
    </source>
</evidence>
<dbReference type="GO" id="GO:0007157">
    <property type="term" value="P:heterophilic cell-cell adhesion via plasma membrane cell adhesion molecules"/>
    <property type="evidence" value="ECO:0000318"/>
    <property type="project" value="GO_Central"/>
</dbReference>
<evidence type="ECO:0000256" key="10">
    <source>
        <dbReference type="ARBA" id="ARBA00022976"/>
    </source>
</evidence>
<evidence type="ECO:0000256" key="1">
    <source>
        <dbReference type="ARBA" id="ARBA00004123"/>
    </source>
</evidence>
<feature type="repeat" description="ANK" evidence="20">
    <location>
        <begin position="926"/>
        <end position="958"/>
    </location>
</feature>
<keyword evidence="10" id="KW-0914">Notch signaling pathway</keyword>
<dbReference type="Pfam" id="PF12796">
    <property type="entry name" value="Ank_2"/>
    <property type="match status" value="2"/>
</dbReference>
<feature type="disulfide bond" evidence="21">
    <location>
        <begin position="294"/>
        <end position="303"/>
    </location>
</feature>
<keyword evidence="7 24" id="KW-0732">Signal</keyword>
<dbReference type="Pfam" id="PF07684">
    <property type="entry name" value="NODP"/>
    <property type="match status" value="1"/>
</dbReference>
<dbReference type="GO" id="GO:0005634">
    <property type="term" value="C:nucleus"/>
    <property type="evidence" value="ECO:0007669"/>
    <property type="project" value="UniProtKB-SubCell"/>
</dbReference>
<dbReference type="PRINTS" id="PR01452">
    <property type="entry name" value="LNOTCHREPEAT"/>
</dbReference>
<evidence type="ECO:0000256" key="20">
    <source>
        <dbReference type="PROSITE-ProRule" id="PRU00023"/>
    </source>
</evidence>
<comment type="caution">
    <text evidence="21">Lacks conserved residue(s) required for the propagation of feature annotation.</text>
</comment>
<organism evidence="25 26">
    <name type="scientific">Pristionchus pacificus</name>
    <name type="common">Parasitic nematode worm</name>
    <dbReference type="NCBI Taxonomy" id="54126"/>
    <lineage>
        <taxon>Eukaryota</taxon>
        <taxon>Metazoa</taxon>
        <taxon>Ecdysozoa</taxon>
        <taxon>Nematoda</taxon>
        <taxon>Chromadorea</taxon>
        <taxon>Rhabditida</taxon>
        <taxon>Rhabditina</taxon>
        <taxon>Diplogasteromorpha</taxon>
        <taxon>Diplogasteroidea</taxon>
        <taxon>Neodiplogasteridae</taxon>
        <taxon>Pristionchus</taxon>
    </lineage>
</organism>
<dbReference type="Proteomes" id="UP000005239">
    <property type="component" value="Unassembled WGS sequence"/>
</dbReference>
<keyword evidence="16" id="KW-0010">Activator</keyword>
<keyword evidence="19" id="KW-0539">Nucleus</keyword>
<dbReference type="GO" id="GO:0032991">
    <property type="term" value="C:protein-containing complex"/>
    <property type="evidence" value="ECO:0000318"/>
    <property type="project" value="GO_Central"/>
</dbReference>
<dbReference type="InterPro" id="IPR011656">
    <property type="entry name" value="Notch_NODP_dom"/>
</dbReference>
<feature type="region of interest" description="Disordered" evidence="22">
    <location>
        <begin position="1019"/>
        <end position="1113"/>
    </location>
</feature>
<dbReference type="Pfam" id="PF00066">
    <property type="entry name" value="Notch"/>
    <property type="match status" value="2"/>
</dbReference>
<dbReference type="PROSITE" id="PS50258">
    <property type="entry name" value="LNR"/>
    <property type="match status" value="2"/>
</dbReference>
<dbReference type="PROSITE" id="PS50026">
    <property type="entry name" value="EGF_3"/>
    <property type="match status" value="7"/>
</dbReference>
<dbReference type="InterPro" id="IPR010660">
    <property type="entry name" value="Notch_NOD_dom"/>
</dbReference>
<feature type="compositionally biased region" description="Polar residues" evidence="22">
    <location>
        <begin position="1058"/>
        <end position="1086"/>
    </location>
</feature>
<evidence type="ECO:0000256" key="2">
    <source>
        <dbReference type="ARBA" id="ARBA00004251"/>
    </source>
</evidence>
<dbReference type="InterPro" id="IPR035993">
    <property type="entry name" value="Notch-like_dom_sf"/>
</dbReference>
<dbReference type="SMART" id="SM00181">
    <property type="entry name" value="EGF"/>
    <property type="match status" value="9"/>
</dbReference>
<dbReference type="SUPFAM" id="SSF48403">
    <property type="entry name" value="Ankyrin repeat"/>
    <property type="match status" value="1"/>
</dbReference>
<evidence type="ECO:0000256" key="6">
    <source>
        <dbReference type="ARBA" id="ARBA00022692"/>
    </source>
</evidence>
<reference evidence="26" key="1">
    <citation type="journal article" date="2008" name="Nat. Genet.">
        <title>The Pristionchus pacificus genome provides a unique perspective on nematode lifestyle and parasitism.</title>
        <authorList>
            <person name="Dieterich C."/>
            <person name="Clifton S.W."/>
            <person name="Schuster L.N."/>
            <person name="Chinwalla A."/>
            <person name="Delehaunty K."/>
            <person name="Dinkelacker I."/>
            <person name="Fulton L."/>
            <person name="Fulton R."/>
            <person name="Godfrey J."/>
            <person name="Minx P."/>
            <person name="Mitreva M."/>
            <person name="Roeseler W."/>
            <person name="Tian H."/>
            <person name="Witte H."/>
            <person name="Yang S.P."/>
            <person name="Wilson R.K."/>
            <person name="Sommer R.J."/>
        </authorList>
    </citation>
    <scope>NUCLEOTIDE SEQUENCE [LARGE SCALE GENOMIC DNA]</scope>
    <source>
        <strain evidence="26">PS312</strain>
    </source>
</reference>
<evidence type="ECO:0000313" key="26">
    <source>
        <dbReference type="Proteomes" id="UP000005239"/>
    </source>
</evidence>
<feature type="signal peptide" evidence="24">
    <location>
        <begin position="1"/>
        <end position="15"/>
    </location>
</feature>
<evidence type="ECO:0000256" key="15">
    <source>
        <dbReference type="ARBA" id="ARBA00023157"/>
    </source>
</evidence>
<sequence length="1150" mass="125248">MKSLILLSIITGVSSNLIFGQCSPNSCENQASCIQFEPNRFFCQCISSLHSGLRCEITKCQNGDSDVPCETSENCDGPNCPSNEVCERDQPCMNNGICTNTPSGFSCTCPTSFSGSQCELQLSCSSNLSASEACQNDGYCSPEGDCICPRGWSGARCEVDEDECERNPCQNLGTCINRRGSYMCVCLDGFEGEKCEKNTNDCIGHRCDPGSICVDGVDSYSCQCPEGRGGVYCNETLACRPDTCTNGYCLESKCICDSGWTGDRCSIDIDECALSPCADGSTCLNKNGSFECLCPEGRTGLRCESATCGSHRECLNGGRCVRNQCQCRTGYDGPNCQLTYSDPCETASCTENKICERDQGEILGYTCTCPRGFGGRLCTIPTNCSTADKIDSSHCSLSGCSQLAGNGICNQECNHFACGYDGGDCSAGTVPFSRCPDASFCARRFKDGHCDKQCNNENCLFDGFDCAGPEPETRKNGTMTDITLIVLAKPSYFVRTVDDFLSSLAERLRTTVTVKKSQGLMEVFEWNSESGQGQSVDFGSRTDARFEFRNRYKRSTEKIIHGILVVVQVDLAECSSECFSDAQAVALYIGAMEAKEPLNKSMPIHSALVEKQGLPETGEKSISLTTIVAVVAFIVFVAIMVGVGVKRRHILDAPVWMPPCKEAAKEFTSNYYSNNILGMNGYQGFQTYGEPSSKMPAPVFKTPADPIPLSASNELELAAMGDERISPEHRPLSSQSTRYSRTPLHWLALNTKKSSADIESDCLLLLSFGVDVNAQDMDGNTALHYACENARLPIVRRLLEAGADPSIDNELDMTPLHVAAQCGDDKCMELLIAHKFYKDPTKFELVDLEDRTVLMLYAAKCTHSIRGAELLLKAGADVNYAGDKKRSHFYKGRTALHHAAQSNTDNAKMIQFLVSKNANKDAQDVEEATPLWLAVNRDNFMAVDELLKAGASLDFADQKERTPERLAADKGYASIAERLRVARARCPIIGLSSFNFPSRSTIIQPPQQPRIIKKSIIKKIKSPTPSSEGTTPSPPGLKASTSSGPSFLDSPHSDQGGRHSSSSEIGSPLYTPSFTQQPLQHLQTIQPAAMRPSPPYDTHDPNNGFYPSLSLPPLALSQQPPACAYATQNDPRYQQYQPYNPPACVYQNQQ</sequence>
<dbReference type="Gene3D" id="3.30.300.320">
    <property type="match status" value="1"/>
</dbReference>